<proteinExistence type="inferred from homology"/>
<dbReference type="EMBL" id="LGTQ01000018">
    <property type="protein sequence ID" value="KPM46566.1"/>
    <property type="molecule type" value="Genomic_DNA"/>
</dbReference>
<feature type="signal peptide" evidence="5">
    <location>
        <begin position="1"/>
        <end position="21"/>
    </location>
</feature>
<dbReference type="Gene3D" id="2.40.420.20">
    <property type="match status" value="1"/>
</dbReference>
<keyword evidence="3" id="KW-0175">Coiled coil</keyword>
<dbReference type="GO" id="GO:0016020">
    <property type="term" value="C:membrane"/>
    <property type="evidence" value="ECO:0007669"/>
    <property type="project" value="InterPro"/>
</dbReference>
<dbReference type="STRING" id="1605367.AFM12_19285"/>
<dbReference type="PROSITE" id="PS51257">
    <property type="entry name" value="PROKAR_LIPOPROTEIN"/>
    <property type="match status" value="1"/>
</dbReference>
<dbReference type="Gene3D" id="2.40.50.100">
    <property type="match status" value="1"/>
</dbReference>
<dbReference type="Gene3D" id="2.40.30.170">
    <property type="match status" value="1"/>
</dbReference>
<evidence type="ECO:0000256" key="5">
    <source>
        <dbReference type="SAM" id="SignalP"/>
    </source>
</evidence>
<dbReference type="AlphaFoldDB" id="A0A0P7C3Y5"/>
<dbReference type="OrthoDB" id="9814657at2"/>
<dbReference type="SUPFAM" id="SSF111369">
    <property type="entry name" value="HlyD-like secretion proteins"/>
    <property type="match status" value="1"/>
</dbReference>
<dbReference type="Pfam" id="PF25917">
    <property type="entry name" value="BSH_RND"/>
    <property type="match status" value="1"/>
</dbReference>
<dbReference type="Gene3D" id="1.10.287.470">
    <property type="entry name" value="Helix hairpin bin"/>
    <property type="match status" value="1"/>
</dbReference>
<dbReference type="Pfam" id="PF25954">
    <property type="entry name" value="Beta-barrel_RND_2"/>
    <property type="match status" value="1"/>
</dbReference>
<feature type="chain" id="PRO_5006136591" evidence="5">
    <location>
        <begin position="22"/>
        <end position="406"/>
    </location>
</feature>
<feature type="compositionally biased region" description="Basic and acidic residues" evidence="4">
    <location>
        <begin position="46"/>
        <end position="56"/>
    </location>
</feature>
<dbReference type="GO" id="GO:0030313">
    <property type="term" value="C:cell envelope"/>
    <property type="evidence" value="ECO:0007669"/>
    <property type="project" value="TreeGrafter"/>
</dbReference>
<dbReference type="PANTHER" id="PTHR30097">
    <property type="entry name" value="CATION EFFLUX SYSTEM PROTEIN CUSB"/>
    <property type="match status" value="1"/>
</dbReference>
<feature type="coiled-coil region" evidence="3">
    <location>
        <begin position="135"/>
        <end position="189"/>
    </location>
</feature>
<dbReference type="InterPro" id="IPR051909">
    <property type="entry name" value="MFP_Cation_Efflux"/>
</dbReference>
<dbReference type="RefSeq" id="WP_055152082.1">
    <property type="nucleotide sequence ID" value="NZ_JXSZ01000018.1"/>
</dbReference>
<protein>
    <submittedName>
        <fullName evidence="8">Cation transporter</fullName>
    </submittedName>
</protein>
<dbReference type="NCBIfam" id="TIGR01730">
    <property type="entry name" value="RND_mfp"/>
    <property type="match status" value="1"/>
</dbReference>
<feature type="domain" description="CusB-like beta-barrel" evidence="7">
    <location>
        <begin position="247"/>
        <end position="302"/>
    </location>
</feature>
<evidence type="ECO:0000313" key="8">
    <source>
        <dbReference type="EMBL" id="KPM46566.1"/>
    </source>
</evidence>
<evidence type="ECO:0000256" key="1">
    <source>
        <dbReference type="ARBA" id="ARBA00009477"/>
    </source>
</evidence>
<evidence type="ECO:0000259" key="6">
    <source>
        <dbReference type="Pfam" id="PF25917"/>
    </source>
</evidence>
<evidence type="ECO:0000256" key="3">
    <source>
        <dbReference type="SAM" id="Coils"/>
    </source>
</evidence>
<organism evidence="8 9">
    <name type="scientific">Jiulongibacter sediminis</name>
    <dbReference type="NCBI Taxonomy" id="1605367"/>
    <lineage>
        <taxon>Bacteria</taxon>
        <taxon>Pseudomonadati</taxon>
        <taxon>Bacteroidota</taxon>
        <taxon>Cytophagia</taxon>
        <taxon>Cytophagales</taxon>
        <taxon>Leadbetterellaceae</taxon>
        <taxon>Jiulongibacter</taxon>
    </lineage>
</organism>
<dbReference type="InterPro" id="IPR006143">
    <property type="entry name" value="RND_pump_MFP"/>
</dbReference>
<sequence length="406" mass="44499">MKYIKFIIAVFMLAFSMVLTSCGSKKNQESDTNQEVSKATQTEEEGNNHSSEEGVHLTKEQANTIGLELGDLSTIKVNDFVNATGSLGLPPNALSSVSAKTNGIIKGTKKFVEGDYIKKGAIIAYLENTEFIITQQDYLEAKAQLNLKLLEAERQRSLVESNAGVIKNLQNAQAEVAVLEAKTQGLAKQLSFLGISTSDLTPSNIRQKIAIVAPMSGYISKINFHNGMYAQSSVSLMDIISSEHLHLELDVFEKDIASIKKGQKISYTVPALGQTIYYGRVDVIGKEFNSDTKTVRVHGHLDGIKPLFLKDLFLNAKIFLTNVESSALPEDAIINDGANSFIYVANEKANDNEIEFVKINIIQGSKENGYASVKLIDEIPEGMQIVTKGAYYVYAQSKAGELEHED</sequence>
<dbReference type="PANTHER" id="PTHR30097:SF4">
    <property type="entry name" value="SLR6042 PROTEIN"/>
    <property type="match status" value="1"/>
</dbReference>
<reference evidence="8 9" key="1">
    <citation type="submission" date="2015-07" db="EMBL/GenBank/DDBJ databases">
        <title>The draft genome sequence of Leadbetterella sp. JN14-9.</title>
        <authorList>
            <person name="Liu Y."/>
            <person name="Du J."/>
            <person name="Shao Z."/>
        </authorList>
    </citation>
    <scope>NUCLEOTIDE SEQUENCE [LARGE SCALE GENOMIC DNA]</scope>
    <source>
        <strain evidence="8 9">JN14-9</strain>
    </source>
</reference>
<feature type="region of interest" description="Disordered" evidence="4">
    <location>
        <begin position="24"/>
        <end position="56"/>
    </location>
</feature>
<name>A0A0P7C3Y5_9BACT</name>
<dbReference type="Proteomes" id="UP000050454">
    <property type="component" value="Unassembled WGS sequence"/>
</dbReference>
<dbReference type="GO" id="GO:0015679">
    <property type="term" value="P:plasma membrane copper ion transport"/>
    <property type="evidence" value="ECO:0007669"/>
    <property type="project" value="TreeGrafter"/>
</dbReference>
<gene>
    <name evidence="8" type="ORF">AFM12_19285</name>
</gene>
<feature type="domain" description="Multidrug resistance protein MdtA-like barrel-sandwich hybrid" evidence="6">
    <location>
        <begin position="96"/>
        <end position="233"/>
    </location>
</feature>
<evidence type="ECO:0000313" key="9">
    <source>
        <dbReference type="Proteomes" id="UP000050454"/>
    </source>
</evidence>
<evidence type="ECO:0000256" key="4">
    <source>
        <dbReference type="SAM" id="MobiDB-lite"/>
    </source>
</evidence>
<feature type="compositionally biased region" description="Polar residues" evidence="4">
    <location>
        <begin position="24"/>
        <end position="40"/>
    </location>
</feature>
<dbReference type="GO" id="GO:0060003">
    <property type="term" value="P:copper ion export"/>
    <property type="evidence" value="ECO:0007669"/>
    <property type="project" value="TreeGrafter"/>
</dbReference>
<dbReference type="GO" id="GO:0022857">
    <property type="term" value="F:transmembrane transporter activity"/>
    <property type="evidence" value="ECO:0007669"/>
    <property type="project" value="InterPro"/>
</dbReference>
<comment type="caution">
    <text evidence="8">The sequence shown here is derived from an EMBL/GenBank/DDBJ whole genome shotgun (WGS) entry which is preliminary data.</text>
</comment>
<keyword evidence="2" id="KW-0813">Transport</keyword>
<evidence type="ECO:0000256" key="2">
    <source>
        <dbReference type="ARBA" id="ARBA00022448"/>
    </source>
</evidence>
<keyword evidence="9" id="KW-1185">Reference proteome</keyword>
<comment type="similarity">
    <text evidence="1">Belongs to the membrane fusion protein (MFP) (TC 8.A.1) family.</text>
</comment>
<evidence type="ECO:0000259" key="7">
    <source>
        <dbReference type="Pfam" id="PF25954"/>
    </source>
</evidence>
<dbReference type="InterPro" id="IPR058792">
    <property type="entry name" value="Beta-barrel_RND_2"/>
</dbReference>
<dbReference type="InterPro" id="IPR058625">
    <property type="entry name" value="MdtA-like_BSH"/>
</dbReference>
<accession>A0A0P7C3Y5</accession>
<keyword evidence="5" id="KW-0732">Signal</keyword>